<sequence length="229" mass="25927">MRLNLDWIDAPEVSSYEKLNELVFFAKDAKANGFDAASEVLAACKLFLEETEAGYRSSFVRLRPAMAITSAGVMLHRLMEYMDVAPDETSRVKQVIQLLDFLAFSCSDNTKHYVHLVAFEYADFLKKRESPGLNVFFDFIVKHAETAKTRSLLRTFFAPRIFVVGYEESCLYPEIFRAIERRSAAAEWFSAHVSKGMLFKVYEATGHPLLKDLMDKKGRGAALAVDLGI</sequence>
<organism evidence="1 2">
    <name type="scientific">Pseudomonas putida</name>
    <name type="common">Arthrobacter siderocapsulatus</name>
    <dbReference type="NCBI Taxonomy" id="303"/>
    <lineage>
        <taxon>Bacteria</taxon>
        <taxon>Pseudomonadati</taxon>
        <taxon>Pseudomonadota</taxon>
        <taxon>Gammaproteobacteria</taxon>
        <taxon>Pseudomonadales</taxon>
        <taxon>Pseudomonadaceae</taxon>
        <taxon>Pseudomonas</taxon>
    </lineage>
</organism>
<dbReference type="Proteomes" id="UP000637061">
    <property type="component" value="Unassembled WGS sequence"/>
</dbReference>
<dbReference type="AlphaFoldDB" id="A0A8I1EC02"/>
<dbReference type="EMBL" id="JAEHTE010000001">
    <property type="protein sequence ID" value="MBI6882731.1"/>
    <property type="molecule type" value="Genomic_DNA"/>
</dbReference>
<gene>
    <name evidence="1" type="ORF">JEU22_02300</name>
</gene>
<evidence type="ECO:0000313" key="1">
    <source>
        <dbReference type="EMBL" id="MBI6882731.1"/>
    </source>
</evidence>
<comment type="caution">
    <text evidence="1">The sequence shown here is derived from an EMBL/GenBank/DDBJ whole genome shotgun (WGS) entry which is preliminary data.</text>
</comment>
<name>A0A8I1EC02_PSEPU</name>
<accession>A0A8I1EC02</accession>
<evidence type="ECO:0000313" key="2">
    <source>
        <dbReference type="Proteomes" id="UP000637061"/>
    </source>
</evidence>
<proteinExistence type="predicted"/>
<dbReference type="RefSeq" id="WP_198746339.1">
    <property type="nucleotide sequence ID" value="NZ_JAEHTE010000001.1"/>
</dbReference>
<protein>
    <submittedName>
        <fullName evidence="1">Uncharacterized protein</fullName>
    </submittedName>
</protein>
<reference evidence="1" key="1">
    <citation type="submission" date="2020-12" db="EMBL/GenBank/DDBJ databases">
        <title>Enhanced detection system for hospital associated transmission using whole genome sequencing surveillance.</title>
        <authorList>
            <person name="Harrison L.H."/>
            <person name="Van Tyne D."/>
            <person name="Marsh J.W."/>
            <person name="Griffith M.P."/>
            <person name="Snyder D.J."/>
            <person name="Cooper V.S."/>
            <person name="Mustapha M."/>
        </authorList>
    </citation>
    <scope>NUCLEOTIDE SEQUENCE</scope>
    <source>
        <strain evidence="1">PSB00042</strain>
    </source>
</reference>